<dbReference type="InterPro" id="IPR036374">
    <property type="entry name" value="OxRdtase_Mopterin-bd_sf"/>
</dbReference>
<accession>A0ABT0DKR9</accession>
<reference evidence="3" key="2">
    <citation type="submission" date="2023-07" db="EMBL/GenBank/DDBJ databases">
        <title>Ancylobacter moscoviensis sp. nov., facultatively methylotrophic bacteria from activated sludge and the reclassification of Starkeya novella (Starkey 1934) Kelly et al. 2000 as Ancylobacter novellus comb. nov., Starkeya koreensis Im et al. 2006 as Ancylobacter koreensis comb.nov., Angulomicrobium tetraedrale Vasil'eva et al. 1986 as Ancylobacter tetraedralis comb. nov., Angulomicrobium amanitiforme Fritz et al. 2004 as Ancylobacter amanitiformis comb. nov. and Methylorhabdus multivorans Doronina et al. 1996 as Ancylobacter multivorans comb. nov. and emended description of the genus Ancylobacter.</title>
        <authorList>
            <person name="Doronina N."/>
            <person name="Chemodurova A."/>
            <person name="Grouzdev D."/>
            <person name="Koziaeva V."/>
            <person name="Shi W."/>
            <person name="Wu L."/>
            <person name="Kaparullina E."/>
        </authorList>
    </citation>
    <scope>NUCLEOTIDE SEQUENCE [LARGE SCALE GENOMIC DNA]</scope>
    <source>
        <strain evidence="3">Jip08</strain>
    </source>
</reference>
<sequence length="165" mass="18080">MRALRFAFLALSLLGFGGCFAGTAGAQELAVRWLARDGRVIGERSLSLQDLEQLPQTTLKTSTPWTKGEQSFAGPSLAVLAGLAGQPMGEARVTALNDYVATVPAEDWLQHGAILTTRLNGETMRVRDKGPFWVMYPIDADASLAQQYYQSRMVWQVKSVDFIAQ</sequence>
<dbReference type="EMBL" id="JALKCG010000002">
    <property type="protein sequence ID" value="MCK0207886.1"/>
    <property type="molecule type" value="Genomic_DNA"/>
</dbReference>
<name>A0ABT0DKR9_9HYPH</name>
<organism evidence="2 3">
    <name type="scientific">Ancylobacter koreensis</name>
    <dbReference type="NCBI Taxonomy" id="266121"/>
    <lineage>
        <taxon>Bacteria</taxon>
        <taxon>Pseudomonadati</taxon>
        <taxon>Pseudomonadota</taxon>
        <taxon>Alphaproteobacteria</taxon>
        <taxon>Hyphomicrobiales</taxon>
        <taxon>Xanthobacteraceae</taxon>
        <taxon>Ancylobacter</taxon>
    </lineage>
</organism>
<feature type="chain" id="PRO_5045877512" description="Oxidoreductase molybdopterin-binding domain-containing protein" evidence="1">
    <location>
        <begin position="22"/>
        <end position="165"/>
    </location>
</feature>
<comment type="caution">
    <text evidence="2">The sequence shown here is derived from an EMBL/GenBank/DDBJ whole genome shotgun (WGS) entry which is preliminary data.</text>
</comment>
<evidence type="ECO:0000313" key="2">
    <source>
        <dbReference type="EMBL" id="MCK0207886.1"/>
    </source>
</evidence>
<evidence type="ECO:0000313" key="3">
    <source>
        <dbReference type="Proteomes" id="UP001202867"/>
    </source>
</evidence>
<evidence type="ECO:0008006" key="4">
    <source>
        <dbReference type="Google" id="ProtNLM"/>
    </source>
</evidence>
<proteinExistence type="predicted"/>
<protein>
    <recommendedName>
        <fullName evidence="4">Oxidoreductase molybdopterin-binding domain-containing protein</fullName>
    </recommendedName>
</protein>
<keyword evidence="3" id="KW-1185">Reference proteome</keyword>
<evidence type="ECO:0000256" key="1">
    <source>
        <dbReference type="SAM" id="SignalP"/>
    </source>
</evidence>
<dbReference type="PROSITE" id="PS51257">
    <property type="entry name" value="PROKAR_LIPOPROTEIN"/>
    <property type="match status" value="1"/>
</dbReference>
<reference evidence="2 3" key="1">
    <citation type="submission" date="2022-04" db="EMBL/GenBank/DDBJ databases">
        <authorList>
            <person name="Grouzdev D.S."/>
            <person name="Pantiukh K.S."/>
            <person name="Krutkina M.S."/>
        </authorList>
    </citation>
    <scope>NUCLEOTIDE SEQUENCE [LARGE SCALE GENOMIC DNA]</scope>
    <source>
        <strain evidence="2 3">Jip08</strain>
    </source>
</reference>
<keyword evidence="1" id="KW-0732">Signal</keyword>
<feature type="signal peptide" evidence="1">
    <location>
        <begin position="1"/>
        <end position="21"/>
    </location>
</feature>
<dbReference type="Gene3D" id="3.90.420.10">
    <property type="entry name" value="Oxidoreductase, molybdopterin-binding domain"/>
    <property type="match status" value="1"/>
</dbReference>
<gene>
    <name evidence="2" type="ORF">MWN33_07550</name>
</gene>
<dbReference type="SUPFAM" id="SSF56524">
    <property type="entry name" value="Oxidoreductase molybdopterin-binding domain"/>
    <property type="match status" value="1"/>
</dbReference>
<dbReference type="Proteomes" id="UP001202867">
    <property type="component" value="Unassembled WGS sequence"/>
</dbReference>
<dbReference type="RefSeq" id="WP_247199883.1">
    <property type="nucleotide sequence ID" value="NZ_JALKCG010000002.1"/>
</dbReference>